<evidence type="ECO:0000259" key="4">
    <source>
        <dbReference type="PROSITE" id="PS50001"/>
    </source>
</evidence>
<dbReference type="PANTHER" id="PTHR14098:SF2">
    <property type="entry name" value="CYTOKINE-DEPENDENT HEMATOPOIETIC CELL LINKER"/>
    <property type="match status" value="1"/>
</dbReference>
<protein>
    <recommendedName>
        <fullName evidence="4">SH2 domain-containing protein</fullName>
    </recommendedName>
</protein>
<dbReference type="InterPro" id="IPR051751">
    <property type="entry name" value="Immunoreceptor_sig_adapters"/>
</dbReference>
<name>A0A9D3PLW3_MEGAT</name>
<feature type="domain" description="SH2" evidence="4">
    <location>
        <begin position="300"/>
        <end position="408"/>
    </location>
</feature>
<dbReference type="InterPro" id="IPR000980">
    <property type="entry name" value="SH2"/>
</dbReference>
<sequence length="418" mass="47328">MRSVPARSLENARAAEVGLPSTVLQSRYTGVVSSSSEASLYSRAAHRGNNYALPPIMERTTRGNKEQRCSQDSDEDEYHCVENKEEALSVHIRPARPLTSDSEYADRRYYRSPSPQLCSSGVARSPDTPPRLPTRNIPGPSVNRDLKPGKKQTLQLNERKKAKDSCAQDMQPPPRPPKPTPKEGRPTPPNPESPRVRRGAPDEKPCKPESRGQKNAMAKRPLKGMKRETPALFSSFSQDLEFCKIMDSRSLQNPLHHSPAGEKHKGKQLHHEWPQTRGDMNNYRHVAKPRPPQTSDNRNWYIGACERVDAEHALHLMNKDGAFLVRDHSKCTVEEPFVLSLLYSNRVFNIKIRFIESIHKYALGTGLRTNDVFDSVDEIIKFHMIFPIVLINGKDQSVQRRCTLTHPLTKEDLDKILG</sequence>
<dbReference type="PROSITE" id="PS50001">
    <property type="entry name" value="SH2"/>
    <property type="match status" value="1"/>
</dbReference>
<dbReference type="AlphaFoldDB" id="A0A9D3PLW3"/>
<dbReference type="Pfam" id="PF00017">
    <property type="entry name" value="SH2"/>
    <property type="match status" value="1"/>
</dbReference>
<accession>A0A9D3PLW3</accession>
<dbReference type="GO" id="GO:0005737">
    <property type="term" value="C:cytoplasm"/>
    <property type="evidence" value="ECO:0007669"/>
    <property type="project" value="UniProtKB-ARBA"/>
</dbReference>
<evidence type="ECO:0000256" key="1">
    <source>
        <dbReference type="ARBA" id="ARBA00022999"/>
    </source>
</evidence>
<proteinExistence type="predicted"/>
<dbReference type="SUPFAM" id="SSF55550">
    <property type="entry name" value="SH2 domain"/>
    <property type="match status" value="1"/>
</dbReference>
<evidence type="ECO:0000313" key="5">
    <source>
        <dbReference type="EMBL" id="KAG7462108.1"/>
    </source>
</evidence>
<evidence type="ECO:0000313" key="6">
    <source>
        <dbReference type="Proteomes" id="UP001046870"/>
    </source>
</evidence>
<feature type="compositionally biased region" description="Basic and acidic residues" evidence="3">
    <location>
        <begin position="59"/>
        <end position="71"/>
    </location>
</feature>
<dbReference type="GO" id="GO:0007169">
    <property type="term" value="P:cell surface receptor protein tyrosine kinase signaling pathway"/>
    <property type="evidence" value="ECO:0007669"/>
    <property type="project" value="TreeGrafter"/>
</dbReference>
<dbReference type="SMART" id="SM00252">
    <property type="entry name" value="SH2"/>
    <property type="match status" value="1"/>
</dbReference>
<organism evidence="5 6">
    <name type="scientific">Megalops atlanticus</name>
    <name type="common">Tarpon</name>
    <name type="synonym">Clupea gigantea</name>
    <dbReference type="NCBI Taxonomy" id="7932"/>
    <lineage>
        <taxon>Eukaryota</taxon>
        <taxon>Metazoa</taxon>
        <taxon>Chordata</taxon>
        <taxon>Craniata</taxon>
        <taxon>Vertebrata</taxon>
        <taxon>Euteleostomi</taxon>
        <taxon>Actinopterygii</taxon>
        <taxon>Neopterygii</taxon>
        <taxon>Teleostei</taxon>
        <taxon>Elopiformes</taxon>
        <taxon>Megalopidae</taxon>
        <taxon>Megalops</taxon>
    </lineage>
</organism>
<feature type="region of interest" description="Disordered" evidence="3">
    <location>
        <begin position="103"/>
        <end position="226"/>
    </location>
</feature>
<evidence type="ECO:0000256" key="3">
    <source>
        <dbReference type="SAM" id="MobiDB-lite"/>
    </source>
</evidence>
<keyword evidence="6" id="KW-1185">Reference proteome</keyword>
<feature type="compositionally biased region" description="Basic and acidic residues" evidence="3">
    <location>
        <begin position="157"/>
        <end position="166"/>
    </location>
</feature>
<dbReference type="Proteomes" id="UP001046870">
    <property type="component" value="Chromosome 17"/>
</dbReference>
<dbReference type="InterPro" id="IPR036860">
    <property type="entry name" value="SH2_dom_sf"/>
</dbReference>
<feature type="region of interest" description="Disordered" evidence="3">
    <location>
        <begin position="42"/>
        <end position="76"/>
    </location>
</feature>
<gene>
    <name evidence="5" type="ORF">MATL_G00199120</name>
</gene>
<evidence type="ECO:0000256" key="2">
    <source>
        <dbReference type="PROSITE-ProRule" id="PRU00191"/>
    </source>
</evidence>
<dbReference type="Gene3D" id="3.30.505.10">
    <property type="entry name" value="SH2 domain"/>
    <property type="match status" value="1"/>
</dbReference>
<dbReference type="PANTHER" id="PTHR14098">
    <property type="entry name" value="SH2 DOMAIN CONTAINING PROTEIN"/>
    <property type="match status" value="1"/>
</dbReference>
<dbReference type="FunFam" id="3.30.505.10:FF:000016">
    <property type="entry name" value="B-cell linker protein isoform 2"/>
    <property type="match status" value="1"/>
</dbReference>
<reference evidence="5" key="1">
    <citation type="submission" date="2021-01" db="EMBL/GenBank/DDBJ databases">
        <authorList>
            <person name="Zahm M."/>
            <person name="Roques C."/>
            <person name="Cabau C."/>
            <person name="Klopp C."/>
            <person name="Donnadieu C."/>
            <person name="Jouanno E."/>
            <person name="Lampietro C."/>
            <person name="Louis A."/>
            <person name="Herpin A."/>
            <person name="Echchiki A."/>
            <person name="Berthelot C."/>
            <person name="Parey E."/>
            <person name="Roest-Crollius H."/>
            <person name="Braasch I."/>
            <person name="Postlethwait J."/>
            <person name="Bobe J."/>
            <person name="Montfort J."/>
            <person name="Bouchez O."/>
            <person name="Begum T."/>
            <person name="Mejri S."/>
            <person name="Adams A."/>
            <person name="Chen W.-J."/>
            <person name="Guiguen Y."/>
        </authorList>
    </citation>
    <scope>NUCLEOTIDE SEQUENCE</scope>
    <source>
        <strain evidence="5">YG-15Mar2019-1</strain>
        <tissue evidence="5">Brain</tissue>
    </source>
</reference>
<dbReference type="OrthoDB" id="9945442at2759"/>
<dbReference type="GO" id="GO:0035556">
    <property type="term" value="P:intracellular signal transduction"/>
    <property type="evidence" value="ECO:0007669"/>
    <property type="project" value="TreeGrafter"/>
</dbReference>
<keyword evidence="1 2" id="KW-0727">SH2 domain</keyword>
<dbReference type="EMBL" id="JAFDVH010000017">
    <property type="protein sequence ID" value="KAG7462108.1"/>
    <property type="molecule type" value="Genomic_DNA"/>
</dbReference>
<comment type="caution">
    <text evidence="5">The sequence shown here is derived from an EMBL/GenBank/DDBJ whole genome shotgun (WGS) entry which is preliminary data.</text>
</comment>
<feature type="compositionally biased region" description="Basic and acidic residues" evidence="3">
    <location>
        <begin position="199"/>
        <end position="212"/>
    </location>
</feature>